<evidence type="ECO:0000313" key="3">
    <source>
        <dbReference type="EMBL" id="KMP04341.1"/>
    </source>
</evidence>
<sequence length="155" mass="17883">MPVLDDKPCLDPAPYADEDQPSDSIPEESRLGIKVRLEKGFLVGYGSIYIYCIWNPSKDEILHVQDVRFDETRRYDPEEVFLQRECREAFFKLFLPRRCNTNEPIPLILIRLVIFAGYSAQFFPVSILLALGIHDIVLSSSSLIRSSRFSTQRIV</sequence>
<reference evidence="4" key="1">
    <citation type="journal article" date="2010" name="Genome Res.">
        <title>Population genomic sequencing of Coccidioides fungi reveals recent hybridization and transposon control.</title>
        <authorList>
            <person name="Neafsey D.E."/>
            <person name="Barker B.M."/>
            <person name="Sharpton T.J."/>
            <person name="Stajich J.E."/>
            <person name="Park D.J."/>
            <person name="Whiston E."/>
            <person name="Hung C.-Y."/>
            <person name="McMahan C."/>
            <person name="White J."/>
            <person name="Sykes S."/>
            <person name="Heiman D."/>
            <person name="Young S."/>
            <person name="Zeng Q."/>
            <person name="Abouelleil A."/>
            <person name="Aftuck L."/>
            <person name="Bessette D."/>
            <person name="Brown A."/>
            <person name="FitzGerald M."/>
            <person name="Lui A."/>
            <person name="Macdonald J.P."/>
            <person name="Priest M."/>
            <person name="Orbach M.J."/>
            <person name="Galgiani J.N."/>
            <person name="Kirkland T.N."/>
            <person name="Cole G.T."/>
            <person name="Birren B.W."/>
            <person name="Henn M.R."/>
            <person name="Taylor J.W."/>
            <person name="Rounsley S.D."/>
        </authorList>
    </citation>
    <scope>NUCLEOTIDE SEQUENCE [LARGE SCALE GENOMIC DNA]</scope>
    <source>
        <strain evidence="4">RMSCC 2394</strain>
    </source>
</reference>
<keyword evidence="1" id="KW-1133">Transmembrane helix</keyword>
<keyword evidence="1" id="KW-0812">Transmembrane</keyword>
<feature type="transmembrane region" description="Helical" evidence="1">
    <location>
        <begin position="108"/>
        <end position="133"/>
    </location>
</feature>
<feature type="domain" description="Retroviral polymerase SH3-like" evidence="2">
    <location>
        <begin position="25"/>
        <end position="78"/>
    </location>
</feature>
<protein>
    <recommendedName>
        <fullName evidence="2">Retroviral polymerase SH3-like domain-containing protein</fullName>
    </recommendedName>
</protein>
<keyword evidence="1" id="KW-0472">Membrane</keyword>
<dbReference type="Pfam" id="PF25597">
    <property type="entry name" value="SH3_retrovirus"/>
    <property type="match status" value="1"/>
</dbReference>
<name>A0A0J6Y6P3_COCIT</name>
<accession>A0A0J6Y6P3</accession>
<evidence type="ECO:0000259" key="2">
    <source>
        <dbReference type="Pfam" id="PF25597"/>
    </source>
</evidence>
<dbReference type="EMBL" id="DS028094">
    <property type="protein sequence ID" value="KMP04341.1"/>
    <property type="molecule type" value="Genomic_DNA"/>
</dbReference>
<gene>
    <name evidence="3" type="ORF">CIRG_04032</name>
</gene>
<dbReference type="AlphaFoldDB" id="A0A0J6Y6P3"/>
<dbReference type="Proteomes" id="UP000054565">
    <property type="component" value="Unassembled WGS sequence"/>
</dbReference>
<organism evidence="3 4">
    <name type="scientific">Coccidioides immitis RMSCC 2394</name>
    <dbReference type="NCBI Taxonomy" id="404692"/>
    <lineage>
        <taxon>Eukaryota</taxon>
        <taxon>Fungi</taxon>
        <taxon>Dikarya</taxon>
        <taxon>Ascomycota</taxon>
        <taxon>Pezizomycotina</taxon>
        <taxon>Eurotiomycetes</taxon>
        <taxon>Eurotiomycetidae</taxon>
        <taxon>Onygenales</taxon>
        <taxon>Onygenaceae</taxon>
        <taxon>Coccidioides</taxon>
    </lineage>
</organism>
<evidence type="ECO:0000256" key="1">
    <source>
        <dbReference type="SAM" id="Phobius"/>
    </source>
</evidence>
<proteinExistence type="predicted"/>
<dbReference type="InterPro" id="IPR057670">
    <property type="entry name" value="SH3_retrovirus"/>
</dbReference>
<evidence type="ECO:0000313" key="4">
    <source>
        <dbReference type="Proteomes" id="UP000054565"/>
    </source>
</evidence>